<feature type="chain" id="PRO_5018553869" description="CBM-cenC domain-containing protein" evidence="2">
    <location>
        <begin position="21"/>
        <end position="183"/>
    </location>
</feature>
<organism evidence="4 5">
    <name type="scientific">Hymenobacter rigui</name>
    <dbReference type="NCBI Taxonomy" id="334424"/>
    <lineage>
        <taxon>Bacteria</taxon>
        <taxon>Pseudomonadati</taxon>
        <taxon>Bacteroidota</taxon>
        <taxon>Cytophagia</taxon>
        <taxon>Cytophagales</taxon>
        <taxon>Hymenobacteraceae</taxon>
        <taxon>Hymenobacter</taxon>
    </lineage>
</organism>
<dbReference type="Gene3D" id="2.60.120.260">
    <property type="entry name" value="Galactose-binding domain-like"/>
    <property type="match status" value="1"/>
</dbReference>
<dbReference type="SUPFAM" id="SSF49785">
    <property type="entry name" value="Galactose-binding domain-like"/>
    <property type="match status" value="1"/>
</dbReference>
<dbReference type="RefSeq" id="WP_125419448.1">
    <property type="nucleotide sequence ID" value="NZ_RWIT01000003.1"/>
</dbReference>
<evidence type="ECO:0000313" key="5">
    <source>
        <dbReference type="Proteomes" id="UP000273500"/>
    </source>
</evidence>
<dbReference type="PROSITE" id="PS51257">
    <property type="entry name" value="PROKAR_LIPOPROTEIN"/>
    <property type="match status" value="1"/>
</dbReference>
<comment type="caution">
    <text evidence="4">The sequence shown here is derived from an EMBL/GenBank/DDBJ whole genome shotgun (WGS) entry which is preliminary data.</text>
</comment>
<reference evidence="4 5" key="1">
    <citation type="submission" date="2018-12" db="EMBL/GenBank/DDBJ databases">
        <authorList>
            <person name="Feng G."/>
            <person name="Zhu H."/>
        </authorList>
    </citation>
    <scope>NUCLEOTIDE SEQUENCE [LARGE SCALE GENOMIC DNA]</scope>
    <source>
        <strain evidence="4 5">KCTC 12533</strain>
    </source>
</reference>
<dbReference type="OrthoDB" id="882450at2"/>
<keyword evidence="5" id="KW-1185">Reference proteome</keyword>
<feature type="domain" description="CBM-cenC" evidence="3">
    <location>
        <begin position="32"/>
        <end position="163"/>
    </location>
</feature>
<feature type="signal peptide" evidence="2">
    <location>
        <begin position="1"/>
        <end position="20"/>
    </location>
</feature>
<proteinExistence type="predicted"/>
<dbReference type="InterPro" id="IPR008979">
    <property type="entry name" value="Galactose-bd-like_sf"/>
</dbReference>
<evidence type="ECO:0000313" key="4">
    <source>
        <dbReference type="EMBL" id="RSK49595.1"/>
    </source>
</evidence>
<dbReference type="AlphaFoldDB" id="A0A3R9P3W9"/>
<dbReference type="GO" id="GO:0016798">
    <property type="term" value="F:hydrolase activity, acting on glycosyl bonds"/>
    <property type="evidence" value="ECO:0007669"/>
    <property type="project" value="InterPro"/>
</dbReference>
<evidence type="ECO:0000256" key="1">
    <source>
        <dbReference type="ARBA" id="ARBA00022801"/>
    </source>
</evidence>
<dbReference type="EMBL" id="RWIT01000003">
    <property type="protein sequence ID" value="RSK49595.1"/>
    <property type="molecule type" value="Genomic_DNA"/>
</dbReference>
<gene>
    <name evidence="4" type="ORF">EI291_08895</name>
</gene>
<evidence type="ECO:0000256" key="2">
    <source>
        <dbReference type="SAM" id="SignalP"/>
    </source>
</evidence>
<dbReference type="InterPro" id="IPR003305">
    <property type="entry name" value="CenC_carb-bd"/>
</dbReference>
<dbReference type="Pfam" id="PF02018">
    <property type="entry name" value="CBM_4_9"/>
    <property type="match status" value="1"/>
</dbReference>
<dbReference type="Proteomes" id="UP000273500">
    <property type="component" value="Unassembled WGS sequence"/>
</dbReference>
<accession>A0A3R9P3W9</accession>
<name>A0A3R9P3W9_9BACT</name>
<protein>
    <recommendedName>
        <fullName evidence="3">CBM-cenC domain-containing protein</fullName>
    </recommendedName>
</protein>
<keyword evidence="1" id="KW-0378">Hydrolase</keyword>
<keyword evidence="2" id="KW-0732">Signal</keyword>
<sequence length="183" mass="20203">MTLSVTRFAWLAVAALPLVAGCSKTEEKVAPANLITQNDFENLYGWVSATPSLTTEKAHSGRYSVKVSKDVEYGISYISLLGKASASRVQKLNVSGWVMTADPKSTASIVVQVMNPAQGNQQVFWDNIDLKKEVTKANEWTEVKKEFTLPANVEAGHELRVYMWRSGSDQPTYLDDLTITKGE</sequence>
<evidence type="ECO:0000259" key="3">
    <source>
        <dbReference type="Pfam" id="PF02018"/>
    </source>
</evidence>